<dbReference type="Proteomes" id="UP000281647">
    <property type="component" value="Unassembled WGS sequence"/>
</dbReference>
<reference evidence="3 4" key="1">
    <citation type="submission" date="2018-11" db="EMBL/GenBank/DDBJ databases">
        <title>Pseudaminobacter arsenicus sp. nov., an arsenic-resistant bacterium isolated from arsenic-rich aquifers.</title>
        <authorList>
            <person name="Mu Y."/>
        </authorList>
    </citation>
    <scope>NUCLEOTIDE SEQUENCE [LARGE SCALE GENOMIC DNA]</scope>
    <source>
        <strain evidence="3 4">CB3</strain>
    </source>
</reference>
<comment type="caution">
    <text evidence="3">The sequence shown here is derived from an EMBL/GenBank/DDBJ whole genome shotgun (WGS) entry which is preliminary data.</text>
</comment>
<dbReference type="Gene3D" id="2.160.20.80">
    <property type="entry name" value="E3 ubiquitin-protein ligase SopA"/>
    <property type="match status" value="1"/>
</dbReference>
<dbReference type="PANTHER" id="PTHR47485:SF1">
    <property type="entry name" value="THYLAKOID LUMENAL 17.4 KDA PROTEIN, CHLOROPLASTIC"/>
    <property type="match status" value="1"/>
</dbReference>
<organism evidence="3 4">
    <name type="scientific">Borborobacter arsenicus</name>
    <dbReference type="NCBI Taxonomy" id="1851146"/>
    <lineage>
        <taxon>Bacteria</taxon>
        <taxon>Pseudomonadati</taxon>
        <taxon>Pseudomonadota</taxon>
        <taxon>Alphaproteobacteria</taxon>
        <taxon>Hyphomicrobiales</taxon>
        <taxon>Phyllobacteriaceae</taxon>
        <taxon>Borborobacter</taxon>
    </lineage>
</organism>
<dbReference type="SUPFAM" id="SSF141571">
    <property type="entry name" value="Pentapeptide repeat-like"/>
    <property type="match status" value="1"/>
</dbReference>
<keyword evidence="2" id="KW-0472">Membrane</keyword>
<dbReference type="Pfam" id="PF00805">
    <property type="entry name" value="Pentapeptide"/>
    <property type="match status" value="2"/>
</dbReference>
<evidence type="ECO:0000256" key="1">
    <source>
        <dbReference type="ARBA" id="ARBA00022737"/>
    </source>
</evidence>
<proteinExistence type="predicted"/>
<dbReference type="AlphaFoldDB" id="A0A432V1P4"/>
<protein>
    <submittedName>
        <fullName evidence="3">Pentapeptide repeat-containing protein</fullName>
    </submittedName>
</protein>
<keyword evidence="1" id="KW-0677">Repeat</keyword>
<name>A0A432V1P4_9HYPH</name>
<evidence type="ECO:0000256" key="2">
    <source>
        <dbReference type="SAM" id="Phobius"/>
    </source>
</evidence>
<dbReference type="EMBL" id="RKST01000025">
    <property type="protein sequence ID" value="RUM96035.1"/>
    <property type="molecule type" value="Genomic_DNA"/>
</dbReference>
<dbReference type="OrthoDB" id="7304622at2"/>
<dbReference type="PANTHER" id="PTHR47485">
    <property type="entry name" value="THYLAKOID LUMENAL 17.4 KDA PROTEIN, CHLOROPLASTIC"/>
    <property type="match status" value="1"/>
</dbReference>
<keyword evidence="4" id="KW-1185">Reference proteome</keyword>
<accession>A0A432V1P4</accession>
<dbReference type="InterPro" id="IPR001646">
    <property type="entry name" value="5peptide_repeat"/>
</dbReference>
<dbReference type="RefSeq" id="WP_128625388.1">
    <property type="nucleotide sequence ID" value="NZ_ML133513.1"/>
</dbReference>
<keyword evidence="2" id="KW-0812">Transmembrane</keyword>
<keyword evidence="2" id="KW-1133">Transmembrane helix</keyword>
<feature type="transmembrane region" description="Helical" evidence="2">
    <location>
        <begin position="21"/>
        <end position="40"/>
    </location>
</feature>
<gene>
    <name evidence="3" type="ORF">EET67_19975</name>
</gene>
<sequence>MLRSCPVGSVSAAARKVSVPVTLTLAFGLAFFTLIFAGWAEAVHCKSSPVAGLDWSHCNKSRLMLDGSNLESANLFSTDFSFTDLRDANLKSANLEKATLVRAWFTGANVVMANFARVEAYRANFAEVSAEGASFASAELQRVDFSRARLTGANFEKTELGRANFDEAVLRNTRFSFANLSRADFSSAIIKGPIEFDRAFLFLTRIEGLDLSDARGLQQPQIDAACGDVATKLPSGLSIPTTWPCRFD</sequence>
<evidence type="ECO:0000313" key="4">
    <source>
        <dbReference type="Proteomes" id="UP000281647"/>
    </source>
</evidence>
<evidence type="ECO:0000313" key="3">
    <source>
        <dbReference type="EMBL" id="RUM96035.1"/>
    </source>
</evidence>